<dbReference type="InterPro" id="IPR029058">
    <property type="entry name" value="AB_hydrolase_fold"/>
</dbReference>
<feature type="chain" id="PRO_5045452207" evidence="2">
    <location>
        <begin position="24"/>
        <end position="434"/>
    </location>
</feature>
<sequence>MKMRYLLASVAVSFGLFALPARAAPNPVAEFRNVQRVAEALQSGRTQDLHTAFAPAMATQVSAEQLATAWTQVSQHGGRLLKVEPLVSDNNKTEQNALLSFERAKFVLQVIWDANGQISGLWLKPYQEPAAVTVDPAVSQQEISFAAPEGPSIQGTIFLPKGVSNPPAIVLVHGSGPQDRYETMGLNRPFLDIANGLAKQGIAVLAYDKRTRTYGKTIDVTTLTIDQESTDDAIAAATWLRDSKQIDPKRVFVLGHSQGGLVLPRILARTPWLRGGIGLAAPGVKLIDVLPHQNEYLLADQVGTPQGQQHMAMIRDGIARIRDSDSKDMSPVFGLPLSYWRSVDAVDPLKELQGVRQPVLFLQGTADFQVTRADWMGLQQLAAKSPARIRFVELPGINHLGLKTEDKRGMDDYKAKRAVAPEVIDAMAAWIKRN</sequence>
<feature type="domain" description="AB hydrolase-1" evidence="3">
    <location>
        <begin position="169"/>
        <end position="400"/>
    </location>
</feature>
<dbReference type="Pfam" id="PF12697">
    <property type="entry name" value="Abhydrolase_6"/>
    <property type="match status" value="1"/>
</dbReference>
<evidence type="ECO:0000256" key="2">
    <source>
        <dbReference type="SAM" id="SignalP"/>
    </source>
</evidence>
<dbReference type="Proteomes" id="UP001356170">
    <property type="component" value="Unassembled WGS sequence"/>
</dbReference>
<comment type="caution">
    <text evidence="4">The sequence shown here is derived from an EMBL/GenBank/DDBJ whole genome shotgun (WGS) entry which is preliminary data.</text>
</comment>
<dbReference type="Gene3D" id="3.40.50.1820">
    <property type="entry name" value="alpha/beta hydrolase"/>
    <property type="match status" value="1"/>
</dbReference>
<dbReference type="PANTHER" id="PTHR43265">
    <property type="entry name" value="ESTERASE ESTD"/>
    <property type="match status" value="1"/>
</dbReference>
<evidence type="ECO:0000313" key="5">
    <source>
        <dbReference type="Proteomes" id="UP001356170"/>
    </source>
</evidence>
<dbReference type="EMBL" id="JAZHBO010000001">
    <property type="protein sequence ID" value="MEF2154830.1"/>
    <property type="molecule type" value="Genomic_DNA"/>
</dbReference>
<protein>
    <submittedName>
        <fullName evidence="4">Alpha/beta fold hydrolase</fullName>
    </submittedName>
</protein>
<dbReference type="InterPro" id="IPR002471">
    <property type="entry name" value="Pept_S9_AS"/>
</dbReference>
<dbReference type="PROSITE" id="PS00708">
    <property type="entry name" value="PRO_ENDOPEP_SER"/>
    <property type="match status" value="1"/>
</dbReference>
<dbReference type="PANTHER" id="PTHR43265:SF1">
    <property type="entry name" value="ESTERASE ESTD"/>
    <property type="match status" value="1"/>
</dbReference>
<organism evidence="4 5">
    <name type="scientific">Aquilutibacter rugosus</name>
    <dbReference type="NCBI Taxonomy" id="3115820"/>
    <lineage>
        <taxon>Bacteria</taxon>
        <taxon>Pseudomonadati</taxon>
        <taxon>Pseudomonadota</taxon>
        <taxon>Gammaproteobacteria</taxon>
        <taxon>Lysobacterales</taxon>
        <taxon>Lysobacteraceae</taxon>
        <taxon>Aquilutibacter</taxon>
    </lineage>
</organism>
<name>A0ABU7UWM6_9GAMM</name>
<accession>A0ABU7UWM6</accession>
<keyword evidence="2" id="KW-0732">Signal</keyword>
<proteinExistence type="predicted"/>
<evidence type="ECO:0000256" key="1">
    <source>
        <dbReference type="ARBA" id="ARBA00022801"/>
    </source>
</evidence>
<dbReference type="GO" id="GO:0016787">
    <property type="term" value="F:hydrolase activity"/>
    <property type="evidence" value="ECO:0007669"/>
    <property type="project" value="UniProtKB-KW"/>
</dbReference>
<gene>
    <name evidence="4" type="ORF">V3390_01060</name>
</gene>
<keyword evidence="5" id="KW-1185">Reference proteome</keyword>
<evidence type="ECO:0000259" key="3">
    <source>
        <dbReference type="Pfam" id="PF12697"/>
    </source>
</evidence>
<dbReference type="RefSeq" id="WP_331702984.1">
    <property type="nucleotide sequence ID" value="NZ_JAZHBO010000001.1"/>
</dbReference>
<evidence type="ECO:0000313" key="4">
    <source>
        <dbReference type="EMBL" id="MEF2154830.1"/>
    </source>
</evidence>
<keyword evidence="1 4" id="KW-0378">Hydrolase</keyword>
<reference evidence="4 5" key="1">
    <citation type="submission" date="2024-01" db="EMBL/GenBank/DDBJ databases">
        <title>Novel species of the genus Luteimonas isolated from rivers.</title>
        <authorList>
            <person name="Lu H."/>
        </authorList>
    </citation>
    <scope>NUCLEOTIDE SEQUENCE [LARGE SCALE GENOMIC DNA]</scope>
    <source>
        <strain evidence="4 5">FXH3W</strain>
    </source>
</reference>
<dbReference type="InterPro" id="IPR053145">
    <property type="entry name" value="AB_hydrolase_Est10"/>
</dbReference>
<dbReference type="InterPro" id="IPR000073">
    <property type="entry name" value="AB_hydrolase_1"/>
</dbReference>
<feature type="signal peptide" evidence="2">
    <location>
        <begin position="1"/>
        <end position="23"/>
    </location>
</feature>
<dbReference type="SUPFAM" id="SSF53474">
    <property type="entry name" value="alpha/beta-Hydrolases"/>
    <property type="match status" value="1"/>
</dbReference>